<dbReference type="PANTHER" id="PTHR45934">
    <property type="entry name" value="FAD/NAD(P)-BINDING OXIDOREDUCTASE FAMILY PROTEIN"/>
    <property type="match status" value="1"/>
</dbReference>
<dbReference type="InterPro" id="IPR002938">
    <property type="entry name" value="FAD-bd"/>
</dbReference>
<keyword evidence="2" id="KW-0503">Monooxygenase</keyword>
<evidence type="ECO:0000256" key="4">
    <source>
        <dbReference type="SAM" id="MobiDB-lite"/>
    </source>
</evidence>
<evidence type="ECO:0000256" key="2">
    <source>
        <dbReference type="ARBA" id="ARBA00023033"/>
    </source>
</evidence>
<evidence type="ECO:0000256" key="3">
    <source>
        <dbReference type="ARBA" id="ARBA00024018"/>
    </source>
</evidence>
<feature type="domain" description="FAD-binding" evidence="5">
    <location>
        <begin position="67"/>
        <end position="132"/>
    </location>
</feature>
<evidence type="ECO:0000313" key="6">
    <source>
        <dbReference type="EMBL" id="CAD1818700.1"/>
    </source>
</evidence>
<feature type="compositionally biased region" description="Low complexity" evidence="4">
    <location>
        <begin position="40"/>
        <end position="53"/>
    </location>
</feature>
<feature type="region of interest" description="Disordered" evidence="4">
    <location>
        <begin position="1"/>
        <end position="63"/>
    </location>
</feature>
<dbReference type="InterPro" id="IPR036188">
    <property type="entry name" value="FAD/NAD-bd_sf"/>
</dbReference>
<dbReference type="AlphaFoldDB" id="A0A6V7NJF4"/>
<dbReference type="Pfam" id="PF01494">
    <property type="entry name" value="FAD_binding_3"/>
    <property type="match status" value="1"/>
</dbReference>
<evidence type="ECO:0000256" key="1">
    <source>
        <dbReference type="ARBA" id="ARBA00023002"/>
    </source>
</evidence>
<sequence>MASSISSSALLLRPRPPPLLRRAGRLRRSSKPYFTLSPISASSSSSSSSSTTAPLMKKEKEKKKEEEVVIVGGGIAGLATALALRRLGVAAAVLEQGASLRAGGTSLTLFKNGWRVLDALGVADELRAKFLQIQGYTIQTLA</sequence>
<dbReference type="Gene3D" id="3.50.50.60">
    <property type="entry name" value="FAD/NAD(P)-binding domain"/>
    <property type="match status" value="1"/>
</dbReference>
<proteinExistence type="inferred from homology"/>
<dbReference type="PANTHER" id="PTHR45934:SF9">
    <property type="entry name" value="FAD_NAD(P)-BINDING OXIDOREDUCTASE FAMILY PROTEIN"/>
    <property type="match status" value="1"/>
</dbReference>
<organism evidence="6">
    <name type="scientific">Ananas comosus var. bracteatus</name>
    <name type="common">red pineapple</name>
    <dbReference type="NCBI Taxonomy" id="296719"/>
    <lineage>
        <taxon>Eukaryota</taxon>
        <taxon>Viridiplantae</taxon>
        <taxon>Streptophyta</taxon>
        <taxon>Embryophyta</taxon>
        <taxon>Tracheophyta</taxon>
        <taxon>Spermatophyta</taxon>
        <taxon>Magnoliopsida</taxon>
        <taxon>Liliopsida</taxon>
        <taxon>Poales</taxon>
        <taxon>Bromeliaceae</taxon>
        <taxon>Bromelioideae</taxon>
        <taxon>Ananas</taxon>
    </lineage>
</organism>
<dbReference type="SUPFAM" id="SSF51905">
    <property type="entry name" value="FAD/NAD(P)-binding domain"/>
    <property type="match status" value="1"/>
</dbReference>
<dbReference type="GO" id="GO:0071949">
    <property type="term" value="F:FAD binding"/>
    <property type="evidence" value="ECO:0007669"/>
    <property type="project" value="InterPro"/>
</dbReference>
<gene>
    <name evidence="6" type="ORF">CB5_LOCUS1911</name>
</gene>
<feature type="compositionally biased region" description="Low complexity" evidence="4">
    <location>
        <begin position="1"/>
        <end position="13"/>
    </location>
</feature>
<name>A0A6V7NJF4_ANACO</name>
<keyword evidence="1" id="KW-0560">Oxidoreductase</keyword>
<protein>
    <recommendedName>
        <fullName evidence="5">FAD-binding domain-containing protein</fullName>
    </recommendedName>
</protein>
<dbReference type="GO" id="GO:0004497">
    <property type="term" value="F:monooxygenase activity"/>
    <property type="evidence" value="ECO:0007669"/>
    <property type="project" value="UniProtKB-KW"/>
</dbReference>
<accession>A0A6V7NJF4</accession>
<dbReference type="InterPro" id="IPR044560">
    <property type="entry name" value="MOase"/>
</dbReference>
<evidence type="ECO:0000259" key="5">
    <source>
        <dbReference type="Pfam" id="PF01494"/>
    </source>
</evidence>
<reference evidence="6" key="1">
    <citation type="submission" date="2020-07" db="EMBL/GenBank/DDBJ databases">
        <authorList>
            <person name="Lin J."/>
        </authorList>
    </citation>
    <scope>NUCLEOTIDE SEQUENCE</scope>
</reference>
<comment type="similarity">
    <text evidence="3">Belongs to the 3-hydroxybenzoate 6-hydroxylase family.</text>
</comment>
<dbReference type="EMBL" id="LR862139">
    <property type="protein sequence ID" value="CAD1818700.1"/>
    <property type="molecule type" value="Genomic_DNA"/>
</dbReference>